<dbReference type="SUPFAM" id="SSF53850">
    <property type="entry name" value="Periplasmic binding protein-like II"/>
    <property type="match status" value="1"/>
</dbReference>
<feature type="domain" description="HTH lysR-type" evidence="5">
    <location>
        <begin position="27"/>
        <end position="84"/>
    </location>
</feature>
<dbReference type="EMBL" id="CP017476">
    <property type="protein sequence ID" value="AOW14694.1"/>
    <property type="molecule type" value="Genomic_DNA"/>
</dbReference>
<dbReference type="Pfam" id="PF00126">
    <property type="entry name" value="HTH_1"/>
    <property type="match status" value="1"/>
</dbReference>
<accession>A0A1D8P005</accession>
<dbReference type="InterPro" id="IPR036390">
    <property type="entry name" value="WH_DNA-bd_sf"/>
</dbReference>
<dbReference type="InterPro" id="IPR036388">
    <property type="entry name" value="WH-like_DNA-bd_sf"/>
</dbReference>
<evidence type="ECO:0000313" key="7">
    <source>
        <dbReference type="Proteomes" id="UP000185680"/>
    </source>
</evidence>
<dbReference type="STRING" id="1763535.LPB072_19550"/>
<evidence type="ECO:0000256" key="2">
    <source>
        <dbReference type="ARBA" id="ARBA00023015"/>
    </source>
</evidence>
<evidence type="ECO:0000313" key="6">
    <source>
        <dbReference type="EMBL" id="AOW14694.1"/>
    </source>
</evidence>
<protein>
    <recommendedName>
        <fullName evidence="5">HTH lysR-type domain-containing protein</fullName>
    </recommendedName>
</protein>
<keyword evidence="4" id="KW-0804">Transcription</keyword>
<dbReference type="Gene3D" id="1.10.10.10">
    <property type="entry name" value="Winged helix-like DNA-binding domain superfamily/Winged helix DNA-binding domain"/>
    <property type="match status" value="1"/>
</dbReference>
<name>A0A1D8P005_9BURK</name>
<dbReference type="Proteomes" id="UP000185680">
    <property type="component" value="Chromosome"/>
</dbReference>
<dbReference type="InterPro" id="IPR000847">
    <property type="entry name" value="LysR_HTH_N"/>
</dbReference>
<dbReference type="AlphaFoldDB" id="A0A1D8P005"/>
<dbReference type="PRINTS" id="PR00039">
    <property type="entry name" value="HTHLYSR"/>
</dbReference>
<comment type="similarity">
    <text evidence="1">Belongs to the LysR transcriptional regulatory family.</text>
</comment>
<evidence type="ECO:0000256" key="3">
    <source>
        <dbReference type="ARBA" id="ARBA00023125"/>
    </source>
</evidence>
<keyword evidence="2" id="KW-0805">Transcription regulation</keyword>
<evidence type="ECO:0000256" key="4">
    <source>
        <dbReference type="ARBA" id="ARBA00023163"/>
    </source>
</evidence>
<organism evidence="6 7">
    <name type="scientific">Hydrogenophaga crassostreae</name>
    <dbReference type="NCBI Taxonomy" id="1763535"/>
    <lineage>
        <taxon>Bacteria</taxon>
        <taxon>Pseudomonadati</taxon>
        <taxon>Pseudomonadota</taxon>
        <taxon>Betaproteobacteria</taxon>
        <taxon>Burkholderiales</taxon>
        <taxon>Comamonadaceae</taxon>
        <taxon>Hydrogenophaga</taxon>
    </lineage>
</organism>
<dbReference type="SUPFAM" id="SSF46785">
    <property type="entry name" value="Winged helix' DNA-binding domain"/>
    <property type="match status" value="1"/>
</dbReference>
<proteinExistence type="inferred from homology"/>
<dbReference type="InterPro" id="IPR005119">
    <property type="entry name" value="LysR_subst-bd"/>
</dbReference>
<dbReference type="PANTHER" id="PTHR30126:SF91">
    <property type="entry name" value="LYSR FAMILY TRANSCRIPTIONAL REGULATOR"/>
    <property type="match status" value="1"/>
</dbReference>
<dbReference type="GO" id="GO:0003700">
    <property type="term" value="F:DNA-binding transcription factor activity"/>
    <property type="evidence" value="ECO:0007669"/>
    <property type="project" value="InterPro"/>
</dbReference>
<dbReference type="Pfam" id="PF03466">
    <property type="entry name" value="LysR_substrate"/>
    <property type="match status" value="1"/>
</dbReference>
<dbReference type="PROSITE" id="PS50931">
    <property type="entry name" value="HTH_LYSR"/>
    <property type="match status" value="1"/>
</dbReference>
<dbReference type="CDD" id="cd05466">
    <property type="entry name" value="PBP2_LTTR_substrate"/>
    <property type="match status" value="1"/>
</dbReference>
<evidence type="ECO:0000256" key="1">
    <source>
        <dbReference type="ARBA" id="ARBA00009437"/>
    </source>
</evidence>
<dbReference type="PANTHER" id="PTHR30126">
    <property type="entry name" value="HTH-TYPE TRANSCRIPTIONAL REGULATOR"/>
    <property type="match status" value="1"/>
</dbReference>
<keyword evidence="3" id="KW-0238">DNA-binding</keyword>
<evidence type="ECO:0000259" key="5">
    <source>
        <dbReference type="PROSITE" id="PS50931"/>
    </source>
</evidence>
<gene>
    <name evidence="6" type="ORF">LPB072_19550</name>
</gene>
<reference evidence="6 7" key="1">
    <citation type="submission" date="2016-10" db="EMBL/GenBank/DDBJ databases">
        <title>Hydorgenophaga sp. LPB0072 isolated from gastropod.</title>
        <authorList>
            <person name="Kim E."/>
            <person name="Yi H."/>
        </authorList>
    </citation>
    <scope>NUCLEOTIDE SEQUENCE [LARGE SCALE GENOMIC DNA]</scope>
    <source>
        <strain evidence="6 7">LPB0072</strain>
    </source>
</reference>
<dbReference type="KEGG" id="hyl:LPB072_19550"/>
<dbReference type="Gene3D" id="3.40.190.290">
    <property type="match status" value="1"/>
</dbReference>
<sequence>MVCPAKPKENVLALIKSISKPDRVGNFSLDHFVVFAAVTDCGGFAAAARKLGRAQSAITNAIRNMEEACGLVLFDRSGYRAELTDAGRALLPRARQVLAEVDSFRRDAGGFAEGLEAGLVLAVDPFVQQAPLAQVLRALHAVHPTVRVRLLMEPHAQVMEMVGGGQAHLGLLPEVAPLGTQFESFRWSEQALVAVAAPGHPLAAHATPIPPEALRVHMQVVFSSGRAALTSPDLGVHATDCWHVSTLAFKRELLLAGAGWGSLPDHMAAGDIASGHLVRLDIESWEGRDRMPSFFSTVIRRRDAVAGIAQRKLIQLLRDQVVN</sequence>
<dbReference type="GO" id="GO:0000976">
    <property type="term" value="F:transcription cis-regulatory region binding"/>
    <property type="evidence" value="ECO:0007669"/>
    <property type="project" value="TreeGrafter"/>
</dbReference>